<reference evidence="5 6" key="1">
    <citation type="submission" date="2017-04" db="EMBL/GenBank/DDBJ databases">
        <authorList>
            <person name="Afonso C.L."/>
            <person name="Miller P.J."/>
            <person name="Scott M.A."/>
            <person name="Spackman E."/>
            <person name="Goraichik I."/>
            <person name="Dimitrov K.M."/>
            <person name="Suarez D.L."/>
            <person name="Swayne D.E."/>
        </authorList>
    </citation>
    <scope>NUCLEOTIDE SEQUENCE [LARGE SCALE GENOMIC DNA]</scope>
    <source>
        <strain evidence="6">XA(T)</strain>
    </source>
</reference>
<keyword evidence="1" id="KW-0805">Transcription regulation</keyword>
<dbReference type="InterPro" id="IPR050679">
    <property type="entry name" value="Bact_HTH_transcr_reg"/>
</dbReference>
<dbReference type="InterPro" id="IPR028978">
    <property type="entry name" value="Chorismate_lyase_/UTRA_dom_sf"/>
</dbReference>
<feature type="domain" description="HTH gntR-type" evidence="4">
    <location>
        <begin position="14"/>
        <end position="82"/>
    </location>
</feature>
<dbReference type="KEGG" id="cphy:B5808_11415"/>
<dbReference type="AlphaFoldDB" id="A0A1X9LP74"/>
<evidence type="ECO:0000256" key="2">
    <source>
        <dbReference type="ARBA" id="ARBA00023125"/>
    </source>
</evidence>
<dbReference type="Gene3D" id="1.10.10.10">
    <property type="entry name" value="Winged helix-like DNA-binding domain superfamily/Winged helix DNA-binding domain"/>
    <property type="match status" value="1"/>
</dbReference>
<dbReference type="InterPro" id="IPR000524">
    <property type="entry name" value="Tscrpt_reg_HTH_GntR"/>
</dbReference>
<sequence length="247" mass="27870">MSTVTEVLDRNSATPLYVQLSDLIRDKITRGEWVPDQKIPSENEFNALYGISRMTARQVLARLVDEGLLFRVQGKGTFVSRRKISTRSPSYMGIREQLEQQGYATSTEILSEQLIEADARVARELGLAEGTPVYAIRRLRRVEDTPISLHESYVPQTLAPGIIERDLASQQLCTVLELDYDLQMAHVTETLETSAASKAEAKLFGNRPGTPLLLLEQRISSASGVPFEFARIHFRGDMIRLEFHYDL</sequence>
<dbReference type="Pfam" id="PF00392">
    <property type="entry name" value="GntR"/>
    <property type="match status" value="1"/>
</dbReference>
<dbReference type="PRINTS" id="PR00035">
    <property type="entry name" value="HTHGNTR"/>
</dbReference>
<dbReference type="SUPFAM" id="SSF64288">
    <property type="entry name" value="Chorismate lyase-like"/>
    <property type="match status" value="1"/>
</dbReference>
<keyword evidence="6" id="KW-1185">Reference proteome</keyword>
<accession>A0A1X9LP74</accession>
<gene>
    <name evidence="5" type="ORF">B5808_11415</name>
</gene>
<protein>
    <submittedName>
        <fullName evidence="5">Transcriptional regulator</fullName>
    </submittedName>
</protein>
<evidence type="ECO:0000313" key="5">
    <source>
        <dbReference type="EMBL" id="ARJ05761.1"/>
    </source>
</evidence>
<dbReference type="PROSITE" id="PS50949">
    <property type="entry name" value="HTH_GNTR"/>
    <property type="match status" value="1"/>
</dbReference>
<dbReference type="SMART" id="SM00866">
    <property type="entry name" value="UTRA"/>
    <property type="match status" value="1"/>
</dbReference>
<keyword evidence="2" id="KW-0238">DNA-binding</keyword>
<dbReference type="STRING" id="1619308.B5808_11415"/>
<dbReference type="GO" id="GO:0045892">
    <property type="term" value="P:negative regulation of DNA-templated transcription"/>
    <property type="evidence" value="ECO:0007669"/>
    <property type="project" value="TreeGrafter"/>
</dbReference>
<dbReference type="InterPro" id="IPR036390">
    <property type="entry name" value="WH_DNA-bd_sf"/>
</dbReference>
<dbReference type="Proteomes" id="UP000192775">
    <property type="component" value="Chromosome"/>
</dbReference>
<dbReference type="PANTHER" id="PTHR44846">
    <property type="entry name" value="MANNOSYL-D-GLYCERATE TRANSPORT/METABOLISM SYSTEM REPRESSOR MNGR-RELATED"/>
    <property type="match status" value="1"/>
</dbReference>
<evidence type="ECO:0000259" key="4">
    <source>
        <dbReference type="PROSITE" id="PS50949"/>
    </source>
</evidence>
<dbReference type="Gene3D" id="3.40.1410.10">
    <property type="entry name" value="Chorismate lyase-like"/>
    <property type="match status" value="1"/>
</dbReference>
<dbReference type="SMART" id="SM00345">
    <property type="entry name" value="HTH_GNTR"/>
    <property type="match status" value="1"/>
</dbReference>
<dbReference type="Pfam" id="PF07702">
    <property type="entry name" value="UTRA"/>
    <property type="match status" value="1"/>
</dbReference>
<proteinExistence type="predicted"/>
<dbReference type="CDD" id="cd07377">
    <property type="entry name" value="WHTH_GntR"/>
    <property type="match status" value="1"/>
</dbReference>
<dbReference type="GO" id="GO:0003677">
    <property type="term" value="F:DNA binding"/>
    <property type="evidence" value="ECO:0007669"/>
    <property type="project" value="UniProtKB-KW"/>
</dbReference>
<organism evidence="5 6">
    <name type="scientific">Cnuibacter physcomitrellae</name>
    <dbReference type="NCBI Taxonomy" id="1619308"/>
    <lineage>
        <taxon>Bacteria</taxon>
        <taxon>Bacillati</taxon>
        <taxon>Actinomycetota</taxon>
        <taxon>Actinomycetes</taxon>
        <taxon>Micrococcales</taxon>
        <taxon>Microbacteriaceae</taxon>
        <taxon>Cnuibacter</taxon>
    </lineage>
</organism>
<dbReference type="EMBL" id="CP020715">
    <property type="protein sequence ID" value="ARJ05761.1"/>
    <property type="molecule type" value="Genomic_DNA"/>
</dbReference>
<evidence type="ECO:0000256" key="3">
    <source>
        <dbReference type="ARBA" id="ARBA00023163"/>
    </source>
</evidence>
<dbReference type="InterPro" id="IPR011663">
    <property type="entry name" value="UTRA"/>
</dbReference>
<dbReference type="InterPro" id="IPR036388">
    <property type="entry name" value="WH-like_DNA-bd_sf"/>
</dbReference>
<dbReference type="GO" id="GO:0003700">
    <property type="term" value="F:DNA-binding transcription factor activity"/>
    <property type="evidence" value="ECO:0007669"/>
    <property type="project" value="InterPro"/>
</dbReference>
<keyword evidence="3" id="KW-0804">Transcription</keyword>
<name>A0A1X9LP74_9MICO</name>
<dbReference type="FunFam" id="1.10.10.10:FF:000079">
    <property type="entry name" value="GntR family transcriptional regulator"/>
    <property type="match status" value="1"/>
</dbReference>
<dbReference type="PANTHER" id="PTHR44846:SF1">
    <property type="entry name" value="MANNOSYL-D-GLYCERATE TRANSPORT_METABOLISM SYSTEM REPRESSOR MNGR-RELATED"/>
    <property type="match status" value="1"/>
</dbReference>
<evidence type="ECO:0000256" key="1">
    <source>
        <dbReference type="ARBA" id="ARBA00023015"/>
    </source>
</evidence>
<evidence type="ECO:0000313" key="6">
    <source>
        <dbReference type="Proteomes" id="UP000192775"/>
    </source>
</evidence>
<dbReference type="SUPFAM" id="SSF46785">
    <property type="entry name" value="Winged helix' DNA-binding domain"/>
    <property type="match status" value="1"/>
</dbReference>